<protein>
    <submittedName>
        <fullName evidence="1">Uncharacterized protein</fullName>
    </submittedName>
</protein>
<dbReference type="Proteomes" id="UP001277803">
    <property type="component" value="Unassembled WGS sequence"/>
</dbReference>
<organism evidence="1 2">
    <name type="scientific">Bifidobacterium longum</name>
    <dbReference type="NCBI Taxonomy" id="216816"/>
    <lineage>
        <taxon>Bacteria</taxon>
        <taxon>Bacillati</taxon>
        <taxon>Actinomycetota</taxon>
        <taxon>Actinomycetes</taxon>
        <taxon>Bifidobacteriales</taxon>
        <taxon>Bifidobacteriaceae</taxon>
        <taxon>Bifidobacterium</taxon>
    </lineage>
</organism>
<gene>
    <name evidence="1" type="ORF">RS890_04985</name>
</gene>
<name>A0AB35S7D7_BIFLN</name>
<dbReference type="EMBL" id="JAWLRA010000012">
    <property type="protein sequence ID" value="MDW3126462.1"/>
    <property type="molecule type" value="Genomic_DNA"/>
</dbReference>
<evidence type="ECO:0000313" key="2">
    <source>
        <dbReference type="Proteomes" id="UP001277803"/>
    </source>
</evidence>
<proteinExistence type="predicted"/>
<comment type="caution">
    <text evidence="1">The sequence shown here is derived from an EMBL/GenBank/DDBJ whole genome shotgun (WGS) entry which is preliminary data.</text>
</comment>
<reference evidence="1" key="1">
    <citation type="submission" date="2023-10" db="EMBL/GenBank/DDBJ databases">
        <title>Rapid discrimination of Bifidobacterium longum Subspecies based on MALDI-TOF MS and Machine Learning.</title>
        <authorList>
            <person name="Chen J."/>
        </authorList>
    </citation>
    <scope>NUCLEOTIDE SEQUENCE</scope>
    <source>
        <strain evidence="1">YGMCC0039</strain>
    </source>
</reference>
<dbReference type="RefSeq" id="WP_060618521.1">
    <property type="nucleotide sequence ID" value="NZ_CACRSV010000020.1"/>
</dbReference>
<evidence type="ECO:0000313" key="1">
    <source>
        <dbReference type="EMBL" id="MDW3126462.1"/>
    </source>
</evidence>
<sequence length="109" mass="11729">MEQGLEASGLDGAKARVEQAMMLIEQAGECLRSADAIALDIDPHYLAAAFTGKTVSLCDQLEQATKQTAAEIEEMRLQEPSVESSDGNDDSTAFFQDFLEGKKIVGLSM</sequence>
<dbReference type="AlphaFoldDB" id="A0AB35S7D7"/>
<accession>A0AB35S7D7</accession>